<dbReference type="AlphaFoldDB" id="A0A1T2XEY6"/>
<dbReference type="Proteomes" id="UP000190188">
    <property type="component" value="Unassembled WGS sequence"/>
</dbReference>
<feature type="domain" description="Nudix hydrolase" evidence="3">
    <location>
        <begin position="1"/>
        <end position="136"/>
    </location>
</feature>
<dbReference type="PRINTS" id="PR00502">
    <property type="entry name" value="NUDIXFAMILY"/>
</dbReference>
<comment type="similarity">
    <text evidence="2">Belongs to the Nudix hydrolase family.</text>
</comment>
<evidence type="ECO:0000313" key="4">
    <source>
        <dbReference type="EMBL" id="OPA78395.1"/>
    </source>
</evidence>
<keyword evidence="1 2" id="KW-0378">Hydrolase</keyword>
<dbReference type="GO" id="GO:0006754">
    <property type="term" value="P:ATP biosynthetic process"/>
    <property type="evidence" value="ECO:0007669"/>
    <property type="project" value="TreeGrafter"/>
</dbReference>
<dbReference type="EMBL" id="MSZX01000004">
    <property type="protein sequence ID" value="OPA78395.1"/>
    <property type="molecule type" value="Genomic_DNA"/>
</dbReference>
<keyword evidence="5" id="KW-1185">Reference proteome</keyword>
<sequence length="144" mass="16442">MREISAGGVVYRQGEQGLEIQLIKDRFGKVSLAKGKMEPGETIEETALREIQEETGLIGRIIQPIDQISYTYKHPVHGETEKIVHYYVVEALEGDLQAQVEEINGVFWFKPQEAWAQQKQHGYDNNDRILRSALEILKAEVDFA</sequence>
<dbReference type="SUPFAM" id="SSF55811">
    <property type="entry name" value="Nudix"/>
    <property type="match status" value="1"/>
</dbReference>
<dbReference type="Pfam" id="PF00293">
    <property type="entry name" value="NUDIX"/>
    <property type="match status" value="1"/>
</dbReference>
<dbReference type="InterPro" id="IPR020084">
    <property type="entry name" value="NUDIX_hydrolase_CS"/>
</dbReference>
<dbReference type="InterPro" id="IPR020476">
    <property type="entry name" value="Nudix_hydrolase"/>
</dbReference>
<dbReference type="PROSITE" id="PS51462">
    <property type="entry name" value="NUDIX"/>
    <property type="match status" value="1"/>
</dbReference>
<evidence type="ECO:0000259" key="3">
    <source>
        <dbReference type="PROSITE" id="PS51462"/>
    </source>
</evidence>
<dbReference type="PANTHER" id="PTHR21340:SF0">
    <property type="entry name" value="BIS(5'-NUCLEOSYL)-TETRAPHOSPHATASE [ASYMMETRICAL]"/>
    <property type="match status" value="1"/>
</dbReference>
<evidence type="ECO:0000256" key="2">
    <source>
        <dbReference type="RuleBase" id="RU003476"/>
    </source>
</evidence>
<dbReference type="Gene3D" id="3.90.79.10">
    <property type="entry name" value="Nucleoside Triphosphate Pyrophosphohydrolase"/>
    <property type="match status" value="1"/>
</dbReference>
<dbReference type="GO" id="GO:0006167">
    <property type="term" value="P:AMP biosynthetic process"/>
    <property type="evidence" value="ECO:0007669"/>
    <property type="project" value="TreeGrafter"/>
</dbReference>
<dbReference type="STRING" id="1324314.BVG16_10965"/>
<dbReference type="InterPro" id="IPR015797">
    <property type="entry name" value="NUDIX_hydrolase-like_dom_sf"/>
</dbReference>
<reference evidence="4 5" key="1">
    <citation type="submission" date="2017-01" db="EMBL/GenBank/DDBJ databases">
        <title>Genome analysis of Paenibacillus selenitrireducens ES3-24.</title>
        <authorList>
            <person name="Xu D."/>
            <person name="Yao R."/>
            <person name="Zheng S."/>
        </authorList>
    </citation>
    <scope>NUCLEOTIDE SEQUENCE [LARGE SCALE GENOMIC DNA]</scope>
    <source>
        <strain evidence="4 5">ES3-24</strain>
    </source>
</reference>
<name>A0A1T2XEY6_9BACL</name>
<accession>A0A1T2XEY6</accession>
<dbReference type="RefSeq" id="WP_078498660.1">
    <property type="nucleotide sequence ID" value="NZ_MSZX01000004.1"/>
</dbReference>
<proteinExistence type="inferred from homology"/>
<dbReference type="GO" id="GO:0004081">
    <property type="term" value="F:bis(5'-nucleosyl)-tetraphosphatase (asymmetrical) activity"/>
    <property type="evidence" value="ECO:0007669"/>
    <property type="project" value="TreeGrafter"/>
</dbReference>
<dbReference type="InterPro" id="IPR000086">
    <property type="entry name" value="NUDIX_hydrolase_dom"/>
</dbReference>
<dbReference type="PROSITE" id="PS00893">
    <property type="entry name" value="NUDIX_BOX"/>
    <property type="match status" value="1"/>
</dbReference>
<evidence type="ECO:0000313" key="5">
    <source>
        <dbReference type="Proteomes" id="UP000190188"/>
    </source>
</evidence>
<dbReference type="OrthoDB" id="9816289at2"/>
<dbReference type="CDD" id="cd03673">
    <property type="entry name" value="NUDIX_Ap6A_hydrolase"/>
    <property type="match status" value="1"/>
</dbReference>
<dbReference type="InterPro" id="IPR051325">
    <property type="entry name" value="Nudix_hydrolase_domain"/>
</dbReference>
<protein>
    <submittedName>
        <fullName evidence="4">NTP pyrophosphohydrolase</fullName>
    </submittedName>
</protein>
<evidence type="ECO:0000256" key="1">
    <source>
        <dbReference type="ARBA" id="ARBA00022801"/>
    </source>
</evidence>
<gene>
    <name evidence="4" type="ORF">BVG16_10965</name>
</gene>
<organism evidence="4 5">
    <name type="scientific">Paenibacillus selenitireducens</name>
    <dbReference type="NCBI Taxonomy" id="1324314"/>
    <lineage>
        <taxon>Bacteria</taxon>
        <taxon>Bacillati</taxon>
        <taxon>Bacillota</taxon>
        <taxon>Bacilli</taxon>
        <taxon>Bacillales</taxon>
        <taxon>Paenibacillaceae</taxon>
        <taxon>Paenibacillus</taxon>
    </lineage>
</organism>
<dbReference type="PANTHER" id="PTHR21340">
    <property type="entry name" value="DIADENOSINE 5,5-P1,P4-TETRAPHOSPHATE PYROPHOSPHOHYDROLASE MUTT"/>
    <property type="match status" value="1"/>
</dbReference>
<comment type="caution">
    <text evidence="4">The sequence shown here is derived from an EMBL/GenBank/DDBJ whole genome shotgun (WGS) entry which is preliminary data.</text>
</comment>